<organism evidence="2">
    <name type="scientific">Lygus hesperus</name>
    <name type="common">Western plant bug</name>
    <dbReference type="NCBI Taxonomy" id="30085"/>
    <lineage>
        <taxon>Eukaryota</taxon>
        <taxon>Metazoa</taxon>
        <taxon>Ecdysozoa</taxon>
        <taxon>Arthropoda</taxon>
        <taxon>Hexapoda</taxon>
        <taxon>Insecta</taxon>
        <taxon>Pterygota</taxon>
        <taxon>Neoptera</taxon>
        <taxon>Paraneoptera</taxon>
        <taxon>Hemiptera</taxon>
        <taxon>Heteroptera</taxon>
        <taxon>Panheteroptera</taxon>
        <taxon>Cimicomorpha</taxon>
        <taxon>Miridae</taxon>
        <taxon>Mirini</taxon>
        <taxon>Lygus</taxon>
    </lineage>
</organism>
<dbReference type="EMBL" id="GDHC01010948">
    <property type="protein sequence ID" value="JAQ07681.1"/>
    <property type="molecule type" value="Transcribed_RNA"/>
</dbReference>
<evidence type="ECO:0000313" key="2">
    <source>
        <dbReference type="EMBL" id="JAQ07681.1"/>
    </source>
</evidence>
<feature type="region of interest" description="Disordered" evidence="1">
    <location>
        <begin position="18"/>
        <end position="132"/>
    </location>
</feature>
<feature type="compositionally biased region" description="Basic residues" evidence="1">
    <location>
        <begin position="83"/>
        <end position="92"/>
    </location>
</feature>
<protein>
    <submittedName>
        <fullName evidence="2">Uncharacterized protein</fullName>
    </submittedName>
</protein>
<name>A0A146LHW5_LYGHE</name>
<gene>
    <name evidence="2" type="ORF">g.47854</name>
</gene>
<feature type="compositionally biased region" description="Polar residues" evidence="1">
    <location>
        <begin position="105"/>
        <end position="116"/>
    </location>
</feature>
<reference evidence="2" key="1">
    <citation type="journal article" date="2016" name="Gigascience">
        <title>De novo construction of an expanded transcriptome assembly for the western tarnished plant bug, Lygus hesperus.</title>
        <authorList>
            <person name="Tassone E.E."/>
            <person name="Geib S.M."/>
            <person name="Hall B."/>
            <person name="Fabrick J.A."/>
            <person name="Brent C.S."/>
            <person name="Hull J.J."/>
        </authorList>
    </citation>
    <scope>NUCLEOTIDE SEQUENCE</scope>
</reference>
<feature type="non-terminal residue" evidence="2">
    <location>
        <position position="229"/>
    </location>
</feature>
<sequence>LHSFCYIGLAMEWYRMDPRSPTPDALLPLPVRATKEKKKRRKEDRREEPAPATLPPPSVPEDRAEPIRPLLDITSSEDDGFKTQKKKHRRTTIRMLSPTPPPTDNAFSPLQPFTDSRSAEGPMAATSTDETRERIPPVVLREKAYWSTLPRKLDDERIRFTKASNTSDGIRIQPASTRDRDRLIRLFDKYRYQYHTYQATRERLLKVVLRGIPEEITESDVDSDLRQQG</sequence>
<proteinExistence type="predicted"/>
<evidence type="ECO:0000256" key="1">
    <source>
        <dbReference type="SAM" id="MobiDB-lite"/>
    </source>
</evidence>
<feature type="non-terminal residue" evidence="2">
    <location>
        <position position="1"/>
    </location>
</feature>
<dbReference type="AlphaFoldDB" id="A0A146LHW5"/>
<accession>A0A146LHW5</accession>